<dbReference type="AlphaFoldDB" id="A0A0C2SY61"/>
<name>A0A0C2SY61_AMAMK</name>
<dbReference type="HOGENOM" id="CLU_089359_0_0_1"/>
<dbReference type="Proteomes" id="UP000054549">
    <property type="component" value="Unassembled WGS sequence"/>
</dbReference>
<dbReference type="OrthoDB" id="3227715at2759"/>
<gene>
    <name evidence="1" type="ORF">M378DRAFT_169814</name>
</gene>
<evidence type="ECO:0000313" key="1">
    <source>
        <dbReference type="EMBL" id="KIL59054.1"/>
    </source>
</evidence>
<organism evidence="1 2">
    <name type="scientific">Amanita muscaria (strain Koide BX008)</name>
    <dbReference type="NCBI Taxonomy" id="946122"/>
    <lineage>
        <taxon>Eukaryota</taxon>
        <taxon>Fungi</taxon>
        <taxon>Dikarya</taxon>
        <taxon>Basidiomycota</taxon>
        <taxon>Agaricomycotina</taxon>
        <taxon>Agaricomycetes</taxon>
        <taxon>Agaricomycetidae</taxon>
        <taxon>Agaricales</taxon>
        <taxon>Pluteineae</taxon>
        <taxon>Amanitaceae</taxon>
        <taxon>Amanita</taxon>
    </lineage>
</organism>
<dbReference type="EMBL" id="KN818323">
    <property type="protein sequence ID" value="KIL59054.1"/>
    <property type="molecule type" value="Genomic_DNA"/>
</dbReference>
<accession>A0A0C2SY61</accession>
<dbReference type="STRING" id="946122.A0A0C2SY61"/>
<sequence length="197" mass="21954">MPTTVHITEYAPPVLRAASPASSVGTVYGEDQTSLSDLELNDAALARKYEDLLELRKPRKEEEEANQFLLLERPEKGSQAEKELYEKTMVSLRRQIRDLEDDEIFDQMLLRGSQAGLVQPPSSNDIDKLMRSMMGPDVQTISSIAHKARGVLETETVAPGPWLKKNPPVVSLLDPDDESEIDAESVLAAIRTREVEP</sequence>
<protein>
    <submittedName>
        <fullName evidence="1">Uncharacterized protein</fullName>
    </submittedName>
</protein>
<proteinExistence type="predicted"/>
<keyword evidence="2" id="KW-1185">Reference proteome</keyword>
<dbReference type="InParanoid" id="A0A0C2SY61"/>
<reference evidence="1 2" key="1">
    <citation type="submission" date="2014-04" db="EMBL/GenBank/DDBJ databases">
        <title>Evolutionary Origins and Diversification of the Mycorrhizal Mutualists.</title>
        <authorList>
            <consortium name="DOE Joint Genome Institute"/>
            <consortium name="Mycorrhizal Genomics Consortium"/>
            <person name="Kohler A."/>
            <person name="Kuo A."/>
            <person name="Nagy L.G."/>
            <person name="Floudas D."/>
            <person name="Copeland A."/>
            <person name="Barry K.W."/>
            <person name="Cichocki N."/>
            <person name="Veneault-Fourrey C."/>
            <person name="LaButti K."/>
            <person name="Lindquist E.A."/>
            <person name="Lipzen A."/>
            <person name="Lundell T."/>
            <person name="Morin E."/>
            <person name="Murat C."/>
            <person name="Riley R."/>
            <person name="Ohm R."/>
            <person name="Sun H."/>
            <person name="Tunlid A."/>
            <person name="Henrissat B."/>
            <person name="Grigoriev I.V."/>
            <person name="Hibbett D.S."/>
            <person name="Martin F."/>
        </authorList>
    </citation>
    <scope>NUCLEOTIDE SEQUENCE [LARGE SCALE GENOMIC DNA]</scope>
    <source>
        <strain evidence="1 2">Koide BX008</strain>
    </source>
</reference>
<evidence type="ECO:0000313" key="2">
    <source>
        <dbReference type="Proteomes" id="UP000054549"/>
    </source>
</evidence>